<dbReference type="EMBL" id="NBIV01000143">
    <property type="protein sequence ID" value="PXF42959.1"/>
    <property type="molecule type" value="Genomic_DNA"/>
</dbReference>
<keyword evidence="2" id="KW-1185">Reference proteome</keyword>
<sequence length="316" mass="34764">MSNDLYYPNLRDLEQRRDELVNDITSLHRRLVLRSESLEEADSKLVPTLTDILQKNGINSARELADEALSKLDNIKRNTFETFLNALQEAYLNYDPQISYFLVLPFVSNIASHNNHFSLLVDSAGLYVASLLSAQAVALSLSGNILALRDAVKTAQVANTIYDNYKDQGLNPAIELGLRVNRDAPDFSNLPVPQIVSALDGAAQVKVLRSEINDFFRKRLSLELVDNFCAVSVAVTGKIESALTIVSKMRGIEAIDSSLQKAVDILVSSFIGEIGSVWDAGDLDAAASAWAATDLERKSYTDDDPSIDDIIKKLSQ</sequence>
<protein>
    <submittedName>
        <fullName evidence="1">Uncharacterized protein</fullName>
    </submittedName>
</protein>
<accession>A0A2V3ILL6</accession>
<evidence type="ECO:0000313" key="2">
    <source>
        <dbReference type="Proteomes" id="UP000247409"/>
    </source>
</evidence>
<name>A0A2V3ILL6_9FLOR</name>
<proteinExistence type="predicted"/>
<dbReference type="Proteomes" id="UP000247409">
    <property type="component" value="Unassembled WGS sequence"/>
</dbReference>
<comment type="caution">
    <text evidence="1">The sequence shown here is derived from an EMBL/GenBank/DDBJ whole genome shotgun (WGS) entry which is preliminary data.</text>
</comment>
<organism evidence="1 2">
    <name type="scientific">Gracilariopsis chorda</name>
    <dbReference type="NCBI Taxonomy" id="448386"/>
    <lineage>
        <taxon>Eukaryota</taxon>
        <taxon>Rhodophyta</taxon>
        <taxon>Florideophyceae</taxon>
        <taxon>Rhodymeniophycidae</taxon>
        <taxon>Gracilariales</taxon>
        <taxon>Gracilariaceae</taxon>
        <taxon>Gracilariopsis</taxon>
    </lineage>
</organism>
<gene>
    <name evidence="1" type="ORF">BWQ96_07297</name>
</gene>
<dbReference type="OrthoDB" id="3261198at2759"/>
<evidence type="ECO:0000313" key="1">
    <source>
        <dbReference type="EMBL" id="PXF42959.1"/>
    </source>
</evidence>
<dbReference type="AlphaFoldDB" id="A0A2V3ILL6"/>
<reference evidence="1 2" key="1">
    <citation type="journal article" date="2018" name="Mol. Biol. Evol.">
        <title>Analysis of the draft genome of the red seaweed Gracilariopsis chorda provides insights into genome size evolution in Rhodophyta.</title>
        <authorList>
            <person name="Lee J."/>
            <person name="Yang E.C."/>
            <person name="Graf L."/>
            <person name="Yang J.H."/>
            <person name="Qiu H."/>
            <person name="Zel Zion U."/>
            <person name="Chan C.X."/>
            <person name="Stephens T.G."/>
            <person name="Weber A.P.M."/>
            <person name="Boo G.H."/>
            <person name="Boo S.M."/>
            <person name="Kim K.M."/>
            <person name="Shin Y."/>
            <person name="Jung M."/>
            <person name="Lee S.J."/>
            <person name="Yim H.S."/>
            <person name="Lee J.H."/>
            <person name="Bhattacharya D."/>
            <person name="Yoon H.S."/>
        </authorList>
    </citation>
    <scope>NUCLEOTIDE SEQUENCE [LARGE SCALE GENOMIC DNA]</scope>
    <source>
        <strain evidence="1 2">SKKU-2015</strain>
        <tissue evidence="1">Whole body</tissue>
    </source>
</reference>